<dbReference type="GO" id="GO:1905737">
    <property type="term" value="P:positive regulation of L-proline import across plasma membrane"/>
    <property type="evidence" value="ECO:0007669"/>
    <property type="project" value="Ensembl"/>
</dbReference>
<evidence type="ECO:0000313" key="12">
    <source>
        <dbReference type="Ensembl" id="ENSOANP00000040870.1"/>
    </source>
</evidence>
<feature type="chain" id="PRO_5026124255" evidence="10">
    <location>
        <begin position="18"/>
        <end position="225"/>
    </location>
</feature>
<feature type="domain" description="Collectrin-like" evidence="11">
    <location>
        <begin position="24"/>
        <end position="225"/>
    </location>
</feature>
<dbReference type="GO" id="GO:0017156">
    <property type="term" value="P:calcium-ion regulated exocytosis"/>
    <property type="evidence" value="ECO:0007669"/>
    <property type="project" value="Ensembl"/>
</dbReference>
<evidence type="ECO:0000259" key="11">
    <source>
        <dbReference type="PROSITE" id="PS52010"/>
    </source>
</evidence>
<comment type="subcellular location">
    <subcellularLocation>
        <location evidence="1">Cell membrane</location>
        <topology evidence="1">Single-pass type I membrane protein</topology>
    </subcellularLocation>
</comment>
<keyword evidence="6 9" id="KW-1133">Transmembrane helix</keyword>
<dbReference type="PANTHER" id="PTHR46884:SF1">
    <property type="entry name" value="COLLECTRIN"/>
    <property type="match status" value="1"/>
</dbReference>
<dbReference type="KEGG" id="oaa:100085254"/>
<evidence type="ECO:0000256" key="3">
    <source>
        <dbReference type="ARBA" id="ARBA00022553"/>
    </source>
</evidence>
<dbReference type="GO" id="GO:0141109">
    <property type="term" value="F:transporter activator activity"/>
    <property type="evidence" value="ECO:0007669"/>
    <property type="project" value="Ensembl"/>
</dbReference>
<keyword evidence="2" id="KW-1003">Cell membrane</keyword>
<evidence type="ECO:0000256" key="6">
    <source>
        <dbReference type="ARBA" id="ARBA00022989"/>
    </source>
</evidence>
<evidence type="ECO:0000256" key="8">
    <source>
        <dbReference type="ARBA" id="ARBA00023180"/>
    </source>
</evidence>
<keyword evidence="3" id="KW-0597">Phosphoprotein</keyword>
<reference evidence="12 13" key="1">
    <citation type="journal article" date="2008" name="Nature">
        <title>Genome analysis of the platypus reveals unique signatures of evolution.</title>
        <authorList>
            <person name="Warren W.C."/>
            <person name="Hillier L.W."/>
            <person name="Marshall Graves J.A."/>
            <person name="Birney E."/>
            <person name="Ponting C.P."/>
            <person name="Grutzner F."/>
            <person name="Belov K."/>
            <person name="Miller W."/>
            <person name="Clarke L."/>
            <person name="Chinwalla A.T."/>
            <person name="Yang S.P."/>
            <person name="Heger A."/>
            <person name="Locke D.P."/>
            <person name="Miethke P."/>
            <person name="Waters P.D."/>
            <person name="Veyrunes F."/>
            <person name="Fulton L."/>
            <person name="Fulton B."/>
            <person name="Graves T."/>
            <person name="Wallis J."/>
            <person name="Puente X.S."/>
            <person name="Lopez-Otin C."/>
            <person name="Ordonez G.R."/>
            <person name="Eichler E.E."/>
            <person name="Chen L."/>
            <person name="Cheng Z."/>
            <person name="Deakin J.E."/>
            <person name="Alsop A."/>
            <person name="Thompson K."/>
            <person name="Kirby P."/>
            <person name="Papenfuss A.T."/>
            <person name="Wakefield M.J."/>
            <person name="Olender T."/>
            <person name="Lancet D."/>
            <person name="Huttley G.A."/>
            <person name="Smit A.F."/>
            <person name="Pask A."/>
            <person name="Temple-Smith P."/>
            <person name="Batzer M.A."/>
            <person name="Walker J.A."/>
            <person name="Konkel M.K."/>
            <person name="Harris R.S."/>
            <person name="Whittington C.M."/>
            <person name="Wong E.S."/>
            <person name="Gemmell N.J."/>
            <person name="Buschiazzo E."/>
            <person name="Vargas Jentzsch I.M."/>
            <person name="Merkel A."/>
            <person name="Schmitz J."/>
            <person name="Zemann A."/>
            <person name="Churakov G."/>
            <person name="Kriegs J.O."/>
            <person name="Brosius J."/>
            <person name="Murchison E.P."/>
            <person name="Sachidanandam R."/>
            <person name="Smith C."/>
            <person name="Hannon G.J."/>
            <person name="Tsend-Ayush E."/>
            <person name="McMillan D."/>
            <person name="Attenborough R."/>
            <person name="Rens W."/>
            <person name="Ferguson-Smith M."/>
            <person name="Lefevre C.M."/>
            <person name="Sharp J.A."/>
            <person name="Nicholas K.R."/>
            <person name="Ray D.A."/>
            <person name="Kube M."/>
            <person name="Reinhardt R."/>
            <person name="Pringle T.H."/>
            <person name="Taylor J."/>
            <person name="Jones R.C."/>
            <person name="Nixon B."/>
            <person name="Dacheux J.L."/>
            <person name="Niwa H."/>
            <person name="Sekita Y."/>
            <person name="Huang X."/>
            <person name="Stark A."/>
            <person name="Kheradpour P."/>
            <person name="Kellis M."/>
            <person name="Flicek P."/>
            <person name="Chen Y."/>
            <person name="Webber C."/>
            <person name="Hardison R."/>
            <person name="Nelson J."/>
            <person name="Hallsworth-Pepin K."/>
            <person name="Delehaunty K."/>
            <person name="Markovic C."/>
            <person name="Minx P."/>
            <person name="Feng Y."/>
            <person name="Kremitzki C."/>
            <person name="Mitreva M."/>
            <person name="Glasscock J."/>
            <person name="Wylie T."/>
            <person name="Wohldmann P."/>
            <person name="Thiru P."/>
            <person name="Nhan M.N."/>
            <person name="Pohl C.S."/>
            <person name="Smith S.M."/>
            <person name="Hou S."/>
            <person name="Nefedov M."/>
            <person name="de Jong P.J."/>
            <person name="Renfree M.B."/>
            <person name="Mardis E.R."/>
            <person name="Wilson R.K."/>
        </authorList>
    </citation>
    <scope>NUCLEOTIDE SEQUENCE [LARGE SCALE GENOMIC DNA]</scope>
    <source>
        <strain evidence="12 13">Glennie</strain>
    </source>
</reference>
<dbReference type="GO" id="GO:0042803">
    <property type="term" value="F:protein homodimerization activity"/>
    <property type="evidence" value="ECO:0007669"/>
    <property type="project" value="Ensembl"/>
</dbReference>
<evidence type="ECO:0000313" key="13">
    <source>
        <dbReference type="Proteomes" id="UP000002279"/>
    </source>
</evidence>
<dbReference type="Pfam" id="PF16959">
    <property type="entry name" value="Collectrin"/>
    <property type="match status" value="1"/>
</dbReference>
<feature type="transmembrane region" description="Helical" evidence="9">
    <location>
        <begin position="145"/>
        <end position="169"/>
    </location>
</feature>
<dbReference type="GO" id="GO:0051957">
    <property type="term" value="P:positive regulation of amino acid transport"/>
    <property type="evidence" value="ECO:0000318"/>
    <property type="project" value="GO_Central"/>
</dbReference>
<evidence type="ECO:0000256" key="10">
    <source>
        <dbReference type="SAM" id="SignalP"/>
    </source>
</evidence>
<dbReference type="Proteomes" id="UP000002279">
    <property type="component" value="Chromosome 15"/>
</dbReference>
<dbReference type="GO" id="GO:0031526">
    <property type="term" value="C:brush border membrane"/>
    <property type="evidence" value="ECO:0007669"/>
    <property type="project" value="Ensembl"/>
</dbReference>
<dbReference type="AlphaFoldDB" id="A0A6I8NIG6"/>
<evidence type="ECO:0000256" key="2">
    <source>
        <dbReference type="ARBA" id="ARBA00022475"/>
    </source>
</evidence>
<dbReference type="GO" id="GO:0035493">
    <property type="term" value="P:SNARE complex assembly"/>
    <property type="evidence" value="ECO:0007669"/>
    <property type="project" value="Ensembl"/>
</dbReference>
<evidence type="ECO:0000256" key="1">
    <source>
        <dbReference type="ARBA" id="ARBA00004251"/>
    </source>
</evidence>
<accession>A0A6I8NIG6</accession>
<dbReference type="GO" id="GO:0035773">
    <property type="term" value="P:insulin secretion involved in cellular response to glucose stimulus"/>
    <property type="evidence" value="ECO:0007669"/>
    <property type="project" value="Ensembl"/>
</dbReference>
<dbReference type="GO" id="GO:0005737">
    <property type="term" value="C:cytoplasm"/>
    <property type="evidence" value="ECO:0007669"/>
    <property type="project" value="Ensembl"/>
</dbReference>
<dbReference type="GO" id="GO:0005886">
    <property type="term" value="C:plasma membrane"/>
    <property type="evidence" value="ECO:0000318"/>
    <property type="project" value="GO_Central"/>
</dbReference>
<keyword evidence="8" id="KW-0325">Glycoprotein</keyword>
<organism evidence="12 13">
    <name type="scientific">Ornithorhynchus anatinus</name>
    <name type="common">Duckbill platypus</name>
    <dbReference type="NCBI Taxonomy" id="9258"/>
    <lineage>
        <taxon>Eukaryota</taxon>
        <taxon>Metazoa</taxon>
        <taxon>Chordata</taxon>
        <taxon>Craniata</taxon>
        <taxon>Vertebrata</taxon>
        <taxon>Euteleostomi</taxon>
        <taxon>Mammalia</taxon>
        <taxon>Monotremata</taxon>
        <taxon>Ornithorhynchidae</taxon>
        <taxon>Ornithorhynchus</taxon>
    </lineage>
</organism>
<evidence type="ECO:0000256" key="4">
    <source>
        <dbReference type="ARBA" id="ARBA00022692"/>
    </source>
</evidence>
<evidence type="ECO:0000256" key="9">
    <source>
        <dbReference type="SAM" id="Phobius"/>
    </source>
</evidence>
<name>A0A6I8NIG6_ORNAN</name>
<evidence type="ECO:0000256" key="5">
    <source>
        <dbReference type="ARBA" id="ARBA00022729"/>
    </source>
</evidence>
<keyword evidence="13" id="KW-1185">Reference proteome</keyword>
<reference evidence="12" key="3">
    <citation type="submission" date="2025-09" db="UniProtKB">
        <authorList>
            <consortium name="Ensembl"/>
        </authorList>
    </citation>
    <scope>IDENTIFICATION</scope>
    <source>
        <strain evidence="12">Glennie</strain>
    </source>
</reference>
<reference evidence="12" key="2">
    <citation type="submission" date="2025-08" db="UniProtKB">
        <authorList>
            <consortium name="Ensembl"/>
        </authorList>
    </citation>
    <scope>IDENTIFICATION</scope>
    <source>
        <strain evidence="12">Glennie</strain>
    </source>
</reference>
<dbReference type="PROSITE" id="PS52010">
    <property type="entry name" value="COLLECTRIN_LIKE"/>
    <property type="match status" value="1"/>
</dbReference>
<keyword evidence="4 9" id="KW-0812">Transmembrane</keyword>
<dbReference type="RefSeq" id="XP_001515621.5">
    <property type="nucleotide sequence ID" value="XM_001515571.5"/>
</dbReference>
<gene>
    <name evidence="12" type="primary">CLTRN</name>
</gene>
<dbReference type="InterPro" id="IPR042944">
    <property type="entry name" value="Collectrin"/>
</dbReference>
<dbReference type="GeneTree" id="ENSGT00940000160862"/>
<keyword evidence="5 10" id="KW-0732">Signal</keyword>
<dbReference type="PANTHER" id="PTHR46884">
    <property type="entry name" value="COLLECTRIN"/>
    <property type="match status" value="1"/>
</dbReference>
<evidence type="ECO:0000256" key="7">
    <source>
        <dbReference type="ARBA" id="ARBA00023136"/>
    </source>
</evidence>
<protein>
    <submittedName>
        <fullName evidence="12">Collectrin, amino acid transport regulator</fullName>
    </submittedName>
</protein>
<dbReference type="FunCoup" id="A0A6I8NIG6">
    <property type="interactions" value="50"/>
</dbReference>
<dbReference type="InParanoid" id="A0A6I8NIG6"/>
<dbReference type="Bgee" id="ENSOANG00000040110">
    <property type="expression patterns" value="Expressed in adult mammalian kidney and 3 other cell types or tissues"/>
</dbReference>
<dbReference type="GeneID" id="100085254"/>
<dbReference type="Ensembl" id="ENSOANT00000074479.1">
    <property type="protein sequence ID" value="ENSOANP00000040870.1"/>
    <property type="gene ID" value="ENSOANG00000040110.1"/>
</dbReference>
<proteinExistence type="predicted"/>
<feature type="signal peptide" evidence="10">
    <location>
        <begin position="1"/>
        <end position="17"/>
    </location>
</feature>
<sequence length="225" mass="24991">MAGGLLLAFSLATVAYAQLCQPDAKNAFKVRFSIKTALGDNAYAWDSNEEYLFKAMVAFSMRKYPNRGKTEVSNVLLCNITERVSFWFVVTDPSNNQTIPAGEVQAAIRMNRNRINNAFFLNDQTLEFLKIPSTLAPPTEPSVPVWMIVFGVVFCLVIIGIALLIMSGIQQHRRKSKSSPEMDDVEDKCETTVTVENGIPCETLDPRGGQINGVFVADDERFTPL</sequence>
<dbReference type="OrthoDB" id="9899436at2759"/>
<keyword evidence="7 9" id="KW-0472">Membrane</keyword>
<dbReference type="CTD" id="57393"/>
<dbReference type="OMA" id="AYEWNES"/>
<dbReference type="InterPro" id="IPR031588">
    <property type="entry name" value="Collectrin_dom"/>
</dbReference>